<sequence>MLPIRLLTLGFLVTAKSGIGLAVPDSQHGSLNIKRDAQSDFFGPHGVEYTQCFQNSKEGFQSDGFLATLATWIKLHPNNTEDLVTYDEKTDKATYHLHNIPKNSYLTLTGKVVDTQDRVVEHSKLLSGADGPDDSWFVKGAETAACMVEGTEGYKDNKIQDRAAGLAIWILTGRQPYQGAFVTRTDLFEEVKISDHSMLTLLTKKDASKHLSPDTWVGVMRFEGTTEEGMKMKLWDPTHNKSYWVSLKDAYDEIYVHSKIRDEKVTSI</sequence>
<proteinExistence type="predicted"/>
<dbReference type="Proteomes" id="UP001329825">
    <property type="component" value="Chromosome 10"/>
</dbReference>
<evidence type="ECO:0000256" key="1">
    <source>
        <dbReference type="SAM" id="SignalP"/>
    </source>
</evidence>
<gene>
    <name evidence="2" type="ORF">IL334_007333</name>
</gene>
<evidence type="ECO:0000313" key="3">
    <source>
        <dbReference type="Proteomes" id="UP001329825"/>
    </source>
</evidence>
<accession>A0ABZ1D8W0</accession>
<feature type="signal peptide" evidence="1">
    <location>
        <begin position="1"/>
        <end position="22"/>
    </location>
</feature>
<evidence type="ECO:0000313" key="2">
    <source>
        <dbReference type="EMBL" id="WRT70335.1"/>
    </source>
</evidence>
<name>A0ABZ1D8W0_9TREE</name>
<dbReference type="RefSeq" id="XP_062795074.1">
    <property type="nucleotide sequence ID" value="XM_062939023.1"/>
</dbReference>
<feature type="chain" id="PRO_5046999607" description="Calpain catalytic domain-containing protein" evidence="1">
    <location>
        <begin position="23"/>
        <end position="268"/>
    </location>
</feature>
<reference evidence="2 3" key="1">
    <citation type="submission" date="2024-01" db="EMBL/GenBank/DDBJ databases">
        <title>Comparative genomics of Cryptococcus and Kwoniella reveals pathogenesis evolution and contrasting modes of karyotype evolution via chromosome fusion or intercentromeric recombination.</title>
        <authorList>
            <person name="Coelho M.A."/>
            <person name="David-Palma M."/>
            <person name="Shea T."/>
            <person name="Bowers K."/>
            <person name="McGinley-Smith S."/>
            <person name="Mohammad A.W."/>
            <person name="Gnirke A."/>
            <person name="Yurkov A.M."/>
            <person name="Nowrousian M."/>
            <person name="Sun S."/>
            <person name="Cuomo C.A."/>
            <person name="Heitman J."/>
        </authorList>
    </citation>
    <scope>NUCLEOTIDE SEQUENCE [LARGE SCALE GENOMIC DNA]</scope>
    <source>
        <strain evidence="2">CBS 11374</strain>
    </source>
</reference>
<organism evidence="2 3">
    <name type="scientific">Kwoniella shivajii</name>
    <dbReference type="NCBI Taxonomy" id="564305"/>
    <lineage>
        <taxon>Eukaryota</taxon>
        <taxon>Fungi</taxon>
        <taxon>Dikarya</taxon>
        <taxon>Basidiomycota</taxon>
        <taxon>Agaricomycotina</taxon>
        <taxon>Tremellomycetes</taxon>
        <taxon>Tremellales</taxon>
        <taxon>Cryptococcaceae</taxon>
        <taxon>Kwoniella</taxon>
    </lineage>
</organism>
<keyword evidence="1" id="KW-0732">Signal</keyword>
<keyword evidence="3" id="KW-1185">Reference proteome</keyword>
<protein>
    <recommendedName>
        <fullName evidence="4">Calpain catalytic domain-containing protein</fullName>
    </recommendedName>
</protein>
<dbReference type="GeneID" id="87959463"/>
<dbReference type="EMBL" id="CP141890">
    <property type="protein sequence ID" value="WRT70335.1"/>
    <property type="molecule type" value="Genomic_DNA"/>
</dbReference>
<evidence type="ECO:0008006" key="4">
    <source>
        <dbReference type="Google" id="ProtNLM"/>
    </source>
</evidence>